<dbReference type="RefSeq" id="WP_163675376.1">
    <property type="nucleotide sequence ID" value="NZ_JAAIYP010000026.1"/>
</dbReference>
<keyword evidence="2" id="KW-1185">Reference proteome</keyword>
<accession>A0A7C9QS69</accession>
<name>A0A7C9QS69_9PROT</name>
<evidence type="ECO:0000313" key="1">
    <source>
        <dbReference type="EMBL" id="NFV79283.1"/>
    </source>
</evidence>
<reference evidence="1 2" key="1">
    <citation type="submission" date="2020-02" db="EMBL/GenBank/DDBJ databases">
        <authorList>
            <person name="Dziuba M."/>
            <person name="Kuznetsov B."/>
            <person name="Mardanov A."/>
            <person name="Ravin N."/>
            <person name="Grouzdev D."/>
        </authorList>
    </citation>
    <scope>NUCLEOTIDE SEQUENCE [LARGE SCALE GENOMIC DNA]</scope>
    <source>
        <strain evidence="1 2">SpK</strain>
    </source>
</reference>
<evidence type="ECO:0000313" key="2">
    <source>
        <dbReference type="Proteomes" id="UP000480684"/>
    </source>
</evidence>
<protein>
    <submittedName>
        <fullName evidence="1">Uncharacterized protein</fullName>
    </submittedName>
</protein>
<dbReference type="AlphaFoldDB" id="A0A7C9QS69"/>
<organism evidence="1 2">
    <name type="scientific">Magnetospirillum aberrantis SpK</name>
    <dbReference type="NCBI Taxonomy" id="908842"/>
    <lineage>
        <taxon>Bacteria</taxon>
        <taxon>Pseudomonadati</taxon>
        <taxon>Pseudomonadota</taxon>
        <taxon>Alphaproteobacteria</taxon>
        <taxon>Rhodospirillales</taxon>
        <taxon>Rhodospirillaceae</taxon>
        <taxon>Magnetospirillum</taxon>
    </lineage>
</organism>
<proteinExistence type="predicted"/>
<gene>
    <name evidence="1" type="ORF">G4223_04065</name>
</gene>
<dbReference type="Proteomes" id="UP000480684">
    <property type="component" value="Unassembled WGS sequence"/>
</dbReference>
<dbReference type="EMBL" id="JAAIYP010000026">
    <property type="protein sequence ID" value="NFV79283.1"/>
    <property type="molecule type" value="Genomic_DNA"/>
</dbReference>
<sequence length="113" mass="12268">MNALTDNQRFHLILADIAMAMAIATLDGGRPVCDGDYRPGMVRDGWLARVTDAGLRQRVTALANAGLGSLQTISGEELVTKAGRFGVPLSPELAREVCEHFAARGERVLTYRR</sequence>
<comment type="caution">
    <text evidence="1">The sequence shown here is derived from an EMBL/GenBank/DDBJ whole genome shotgun (WGS) entry which is preliminary data.</text>
</comment>